<dbReference type="Proteomes" id="UP000324705">
    <property type="component" value="Chromosome 3B"/>
</dbReference>
<keyword evidence="2" id="KW-1185">Reference proteome</keyword>
<dbReference type="EMBL" id="LT934116">
    <property type="protein sequence ID" value="VAH72377.1"/>
    <property type="molecule type" value="Genomic_DNA"/>
</dbReference>
<name>A0A9R1RX53_TRITD</name>
<evidence type="ECO:0000313" key="2">
    <source>
        <dbReference type="Proteomes" id="UP000324705"/>
    </source>
</evidence>
<accession>A0A9R1RX53</accession>
<sequence>MDDKSPHGFSVLSSFTGYLVRFAAPQPDEFVDSAALVSGSSPAIILLFRKYIDDDDVRLRESPRRVYMAEPDSESYDVSEDRYACPLIRLAVRGIHTIGELGSVAPFPLAVAKRIFNPMRFFNAEPIESDDEDTMMFEEESIWKFWIGYDNRCYLMESKIFFLEKEDAPRPLHLGDAYGHFINYSHKILQSHTTARLKPPSKQQLSLHLYN</sequence>
<dbReference type="AlphaFoldDB" id="A0A9R1RX53"/>
<proteinExistence type="predicted"/>
<organism evidence="1 2">
    <name type="scientific">Triticum turgidum subsp. durum</name>
    <name type="common">Durum wheat</name>
    <name type="synonym">Triticum durum</name>
    <dbReference type="NCBI Taxonomy" id="4567"/>
    <lineage>
        <taxon>Eukaryota</taxon>
        <taxon>Viridiplantae</taxon>
        <taxon>Streptophyta</taxon>
        <taxon>Embryophyta</taxon>
        <taxon>Tracheophyta</taxon>
        <taxon>Spermatophyta</taxon>
        <taxon>Magnoliopsida</taxon>
        <taxon>Liliopsida</taxon>
        <taxon>Poales</taxon>
        <taxon>Poaceae</taxon>
        <taxon>BOP clade</taxon>
        <taxon>Pooideae</taxon>
        <taxon>Triticodae</taxon>
        <taxon>Triticeae</taxon>
        <taxon>Triticinae</taxon>
        <taxon>Triticum</taxon>
    </lineage>
</organism>
<protein>
    <submittedName>
        <fullName evidence="1">Uncharacterized protein</fullName>
    </submittedName>
</protein>
<dbReference type="Gramene" id="TRITD3Bv1G022960.1">
    <property type="protein sequence ID" value="TRITD3Bv1G022960.1"/>
    <property type="gene ID" value="TRITD3Bv1G022960"/>
</dbReference>
<evidence type="ECO:0000313" key="1">
    <source>
        <dbReference type="EMBL" id="VAH72377.1"/>
    </source>
</evidence>
<reference evidence="1 2" key="1">
    <citation type="submission" date="2017-09" db="EMBL/GenBank/DDBJ databases">
        <authorList>
            <consortium name="International Durum Wheat Genome Sequencing Consortium (IDWGSC)"/>
            <person name="Milanesi L."/>
        </authorList>
    </citation>
    <scope>NUCLEOTIDE SEQUENCE [LARGE SCALE GENOMIC DNA]</scope>
    <source>
        <strain evidence="2">cv. Svevo</strain>
    </source>
</reference>
<gene>
    <name evidence="1" type="ORF">TRITD_3Bv1G022960</name>
</gene>